<dbReference type="Proteomes" id="UP000515708">
    <property type="component" value="Chromosome"/>
</dbReference>
<name>A0A7D7WKP3_9MICO</name>
<organism evidence="1 2">
    <name type="scientific">Microbacterium esteraromaticum</name>
    <dbReference type="NCBI Taxonomy" id="57043"/>
    <lineage>
        <taxon>Bacteria</taxon>
        <taxon>Bacillati</taxon>
        <taxon>Actinomycetota</taxon>
        <taxon>Actinomycetes</taxon>
        <taxon>Micrococcales</taxon>
        <taxon>Microbacteriaceae</taxon>
        <taxon>Microbacterium</taxon>
    </lineage>
</organism>
<reference evidence="1 2" key="1">
    <citation type="journal article" date="2020" name="Front. Microbiol.">
        <title>Design of Bacterial Strain-Specific qPCR Assays Using NGS Data and Publicly Available Resources and Its Application to Track Biocontrol Strains.</title>
        <authorList>
            <person name="Hernandez I."/>
            <person name="Sant C."/>
            <person name="Martinez R."/>
            <person name="Fernandez C."/>
        </authorList>
    </citation>
    <scope>NUCLEOTIDE SEQUENCE [LARGE SCALE GENOMIC DNA]</scope>
    <source>
        <strain evidence="1 2">B24</strain>
    </source>
</reference>
<protein>
    <submittedName>
        <fullName evidence="1">Uncharacterized protein</fullName>
    </submittedName>
</protein>
<evidence type="ECO:0000313" key="1">
    <source>
        <dbReference type="EMBL" id="QMU98790.1"/>
    </source>
</evidence>
<evidence type="ECO:0000313" key="2">
    <source>
        <dbReference type="Proteomes" id="UP000515708"/>
    </source>
</evidence>
<sequence>MDVATGEPIQWTRLPVEDKLWNENRADKGGFIQEATGWKPSPLQPVFWPDQLAEACGLFIPTR</sequence>
<proteinExistence type="predicted"/>
<gene>
    <name evidence="1" type="ORF">FVO59_14265</name>
</gene>
<dbReference type="EMBL" id="CP043732">
    <property type="protein sequence ID" value="QMU98790.1"/>
    <property type="molecule type" value="Genomic_DNA"/>
</dbReference>
<dbReference type="AlphaFoldDB" id="A0A7D7WKP3"/>
<accession>A0A7D7WKP3</accession>